<evidence type="ECO:0000256" key="3">
    <source>
        <dbReference type="ARBA" id="ARBA00023295"/>
    </source>
</evidence>
<dbReference type="GO" id="GO:0006080">
    <property type="term" value="P:substituted mannan metabolic process"/>
    <property type="evidence" value="ECO:0007669"/>
    <property type="project" value="InterPro"/>
</dbReference>
<organism evidence="8 9">
    <name type="scientific">Streptomyces olivochromogenes</name>
    <dbReference type="NCBI Taxonomy" id="1963"/>
    <lineage>
        <taxon>Bacteria</taxon>
        <taxon>Bacillati</taxon>
        <taxon>Actinomycetota</taxon>
        <taxon>Actinomycetes</taxon>
        <taxon>Kitasatosporales</taxon>
        <taxon>Streptomycetaceae</taxon>
        <taxon>Streptomyces</taxon>
    </lineage>
</organism>
<protein>
    <submittedName>
        <fullName evidence="8">Beta-mannanase</fullName>
    </submittedName>
</protein>
<feature type="region of interest" description="Disordered" evidence="5">
    <location>
        <begin position="31"/>
        <end position="50"/>
    </location>
</feature>
<evidence type="ECO:0000256" key="4">
    <source>
        <dbReference type="PROSITE-ProRule" id="PRU01100"/>
    </source>
</evidence>
<feature type="active site" description="Nucleophile" evidence="4">
    <location>
        <position position="273"/>
    </location>
</feature>
<comment type="caution">
    <text evidence="8">The sequence shown here is derived from an EMBL/GenBank/DDBJ whole genome shotgun (WGS) entry which is preliminary data.</text>
</comment>
<dbReference type="AlphaFoldDB" id="A0A250VE01"/>
<dbReference type="InterPro" id="IPR000805">
    <property type="entry name" value="Glyco_hydro_26"/>
</dbReference>
<dbReference type="PROSITE" id="PS51764">
    <property type="entry name" value="GH26"/>
    <property type="match status" value="1"/>
</dbReference>
<evidence type="ECO:0000256" key="2">
    <source>
        <dbReference type="ARBA" id="ARBA00022801"/>
    </source>
</evidence>
<keyword evidence="9" id="KW-1185">Reference proteome</keyword>
<evidence type="ECO:0000259" key="7">
    <source>
        <dbReference type="PROSITE" id="PS51764"/>
    </source>
</evidence>
<dbReference type="STRING" id="1963.AQJ27_13660"/>
<feature type="active site" description="Proton donor" evidence="4">
    <location>
        <position position="169"/>
    </location>
</feature>
<feature type="chain" id="PRO_5039618696" evidence="6">
    <location>
        <begin position="19"/>
        <end position="341"/>
    </location>
</feature>
<evidence type="ECO:0000256" key="6">
    <source>
        <dbReference type="SAM" id="SignalP"/>
    </source>
</evidence>
<keyword evidence="6" id="KW-0732">Signal</keyword>
<dbReference type="GO" id="GO:0016985">
    <property type="term" value="F:mannan endo-1,4-beta-mannosidase activity"/>
    <property type="evidence" value="ECO:0007669"/>
    <property type="project" value="InterPro"/>
</dbReference>
<evidence type="ECO:0000313" key="9">
    <source>
        <dbReference type="Proteomes" id="UP000217446"/>
    </source>
</evidence>
<evidence type="ECO:0000256" key="5">
    <source>
        <dbReference type="SAM" id="MobiDB-lite"/>
    </source>
</evidence>
<dbReference type="PANTHER" id="PTHR40079">
    <property type="entry name" value="MANNAN ENDO-1,4-BETA-MANNOSIDASE E-RELATED"/>
    <property type="match status" value="1"/>
</dbReference>
<feature type="domain" description="GH26" evidence="7">
    <location>
        <begin position="52"/>
        <end position="338"/>
    </location>
</feature>
<gene>
    <name evidence="8" type="ORF">SO3561_03813</name>
</gene>
<dbReference type="SUPFAM" id="SSF51445">
    <property type="entry name" value="(Trans)glycosidases"/>
    <property type="match status" value="1"/>
</dbReference>
<proteinExistence type="inferred from homology"/>
<dbReference type="PANTHER" id="PTHR40079:SF4">
    <property type="entry name" value="GH26 DOMAIN-CONTAINING PROTEIN-RELATED"/>
    <property type="match status" value="1"/>
</dbReference>
<sequence length="341" mass="37764">MSRFRALAAVLLAGALLAGCSTFSEQGRDEYRRAQGKAAEPSLGVTEAPAEATKPDLPYDVRPLLQPSKKYLGVAAVGAPASMKNVDAFAKAAGKKPNLVEFYSAWGDQYETAAVRNAWNYKALPFIAWEPYDKTLKQIASGSQDAYIRDYARSVKELNLPVAISFAHEMNGFWYVWGTKKATAAQFVAAYRHVHDLFDQEGATQVIWVWSPNVINPAPNVRLKPYWPGEEYVDWVGVIGYFARYGPSTYRTLYGPTASQIRAFTKKPMIIAETAAEAGERKPADITNLFQGLAAHNDVIGFVWFDIDKEADWRITSGPASARTFREQAADPRFGFDVTTP</sequence>
<dbReference type="Gene3D" id="3.20.20.80">
    <property type="entry name" value="Glycosidases"/>
    <property type="match status" value="1"/>
</dbReference>
<dbReference type="InterPro" id="IPR017853">
    <property type="entry name" value="GH"/>
</dbReference>
<reference evidence="9" key="1">
    <citation type="submission" date="2017-05" db="EMBL/GenBank/DDBJ databases">
        <title>Streptomyces olivochromogenes NBRC 3561 whole genome shotgun sequence.</title>
        <authorList>
            <person name="Dohra H."/>
            <person name="Kodani S."/>
        </authorList>
    </citation>
    <scope>NUCLEOTIDE SEQUENCE [LARGE SCALE GENOMIC DNA]</scope>
    <source>
        <strain evidence="9">NBRC 3561</strain>
    </source>
</reference>
<dbReference type="Pfam" id="PF02156">
    <property type="entry name" value="Glyco_hydro_26"/>
    <property type="match status" value="1"/>
</dbReference>
<dbReference type="Proteomes" id="UP000217446">
    <property type="component" value="Unassembled WGS sequence"/>
</dbReference>
<keyword evidence="2 4" id="KW-0378">Hydrolase</keyword>
<feature type="signal peptide" evidence="6">
    <location>
        <begin position="1"/>
        <end position="18"/>
    </location>
</feature>
<dbReference type="EMBL" id="BDQI01000007">
    <property type="protein sequence ID" value="GAX52302.1"/>
    <property type="molecule type" value="Genomic_DNA"/>
</dbReference>
<dbReference type="InterPro" id="IPR022790">
    <property type="entry name" value="GH26_dom"/>
</dbReference>
<accession>A0A250VE01</accession>
<dbReference type="PROSITE" id="PS51257">
    <property type="entry name" value="PROKAR_LIPOPROTEIN"/>
    <property type="match status" value="1"/>
</dbReference>
<dbReference type="RefSeq" id="WP_067367063.1">
    <property type="nucleotide sequence ID" value="NZ_BDQI01000007.1"/>
</dbReference>
<evidence type="ECO:0000256" key="1">
    <source>
        <dbReference type="ARBA" id="ARBA00007754"/>
    </source>
</evidence>
<keyword evidence="3 4" id="KW-0326">Glycosidase</keyword>
<comment type="similarity">
    <text evidence="1 4">Belongs to the glycosyl hydrolase 26 family.</text>
</comment>
<name>A0A250VE01_STROL</name>
<evidence type="ECO:0000313" key="8">
    <source>
        <dbReference type="EMBL" id="GAX52302.1"/>
    </source>
</evidence>